<feature type="compositionally biased region" description="Polar residues" evidence="1">
    <location>
        <begin position="606"/>
        <end position="630"/>
    </location>
</feature>
<proteinExistence type="predicted"/>
<evidence type="ECO:0000313" key="2">
    <source>
        <dbReference type="EMBL" id="RCR70254.1"/>
    </source>
</evidence>
<gene>
    <name evidence="2" type="ORF">DUE52_07775</name>
</gene>
<dbReference type="InterPro" id="IPR013783">
    <property type="entry name" value="Ig-like_fold"/>
</dbReference>
<reference evidence="2 3" key="1">
    <citation type="submission" date="2018-07" db="EMBL/GenBank/DDBJ databases">
        <title>Genome analysis of Larkinella rosea.</title>
        <authorList>
            <person name="Zhou Z."/>
            <person name="Wang G."/>
        </authorList>
    </citation>
    <scope>NUCLEOTIDE SEQUENCE [LARGE SCALE GENOMIC DNA]</scope>
    <source>
        <strain evidence="3">zzj9</strain>
    </source>
</reference>
<name>A0A368JUA1_9BACT</name>
<feature type="region of interest" description="Disordered" evidence="1">
    <location>
        <begin position="550"/>
        <end position="570"/>
    </location>
</feature>
<comment type="caution">
    <text evidence="2">The sequence shown here is derived from an EMBL/GenBank/DDBJ whole genome shotgun (WGS) entry which is preliminary data.</text>
</comment>
<feature type="compositionally biased region" description="Polar residues" evidence="1">
    <location>
        <begin position="1"/>
        <end position="21"/>
    </location>
</feature>
<dbReference type="Gene3D" id="2.60.40.10">
    <property type="entry name" value="Immunoglobulins"/>
    <property type="match status" value="1"/>
</dbReference>
<evidence type="ECO:0000256" key="1">
    <source>
        <dbReference type="SAM" id="MobiDB-lite"/>
    </source>
</evidence>
<protein>
    <recommendedName>
        <fullName evidence="4">Ig-like domain-containing protein</fullName>
    </recommendedName>
</protein>
<dbReference type="EMBL" id="QOWE01000005">
    <property type="protein sequence ID" value="RCR70254.1"/>
    <property type="molecule type" value="Genomic_DNA"/>
</dbReference>
<dbReference type="Proteomes" id="UP000253383">
    <property type="component" value="Unassembled WGS sequence"/>
</dbReference>
<evidence type="ECO:0008006" key="4">
    <source>
        <dbReference type="Google" id="ProtNLM"/>
    </source>
</evidence>
<sequence length="1600" mass="174815">MPGADWQNTGNFRCDGSTNYQQEREERDVAQGSSTYDQTRWVQTGQSCIPGADWQGTGNFRCDGSTNYQQEQEERDIAQGSSTYNQVRWIGTGQTCTPGADWQGTGVLRCDGSTNFQQEREERDVAQGSPSFDQIRWIGTGQTCTPGADWQGTGVFRCDASTNYQQEQEERDVAQGSSTYDQTRWIQTGQTCTPGADWQGTGAFRCDGSTNYQQEREERDVAQGSPTYDQTRWMQTGQTCTPGADWQGTGAFRCDASTNYQQEREERDIAQGSSTYDQKRWVPTGQTCTPGADWQGTGVFRCDASTNYQQEQEERDVAQGSSTYDQTRWVQTGQTCTPGADWQGTGVFRCDGSTNYQQEREERDVAQGSSTFDQTRWVPTGQSCTPGADWQGTGVFRCDGSTNYQQEREERDVAQGSSTYDQIRWIGTGQTCVPGADWQSTGLFRCDASTNYQQEREERDVAQGSPTYDQTRWIRTGQTCTPGADWQGTGAFRCDGSTNYQQEREERDVALGSPTYDQTRWVQTGQSCTPGADWQSTGLFRCDASTSFQQEREERDITQGSPTYDQTRWIGTGQTCTPGADWQGTGAFRCDASTNYLQEREEKDTATGSSTYNQTRWTQTGQTCTPGGNWQTTGNVRCNPTVNRLEREERDMATGSATYNETRWILTTDCCPMSAPTVNAFPAAISGPQTVTLTASGCAFQVEWSGPGGTSTGVVLMVTLSQTTTFSARCIDNNCQSPTASVTVQRITVPAPIIRTNGTALCQGDTLQLDADGCEGLVRWSNGMTGNRIRFAPTATTTYSATCVVSNVASEASNAIGVLVQTAPTGASATTGQTSYTTGQTISLSATAAGATRYEWSGPGGFMATGQSVSRPSATVGMGGSYTVRAYGGAACPAVASVSVTVQPSVTCTLAFDGEPLADCDFSAADTTRRGRITVKVKNEQVNSPLHIALYQPVVNGGQTSYQLTSILPNSPAVFTGLQEGTYRIDAYEVTGIDTCRAGSLLVTVDCDTTVSGCNLRIKAVDSQNTETDVMPQVGGVLQPLTLSVEHLEGASLAGYSYQWTRTTGTGAAVSLATTPTLSATAIGEYAVKLISGSDTCTAYLTVRSKPCTPRTHTYACGTTPAIPLPDIGSRLSNLAVGDTIRAADFDIIVTEVRGGGSEGWNGVGYTEIPYLQGSRIAIELTGVVVNDCYELVGGMAVSAYDPKWTEVKPIDEVVTNAVTAIKDLLAVYTPSDKAKLEEYTKKLDEVKQAYQDDDGIPQEAKEAIIHNTTIIQAKLNELVSCDSLSNSHNGRRAAIACPNPQDLIDMMNEGLPEQVVKKDLNTLEFGKFQWQDTSGKDIKEEISNKIHTSADMELIEKKIVENGGVLGYWNEYLNLNYTEKFTRDIYENGFIVDAALGVRDILSTSSENRIINNFYSGKQAEVAFEVGDPVSNKLIEYYNDTFSHPYISKFINRVNSSIKEGKFKGLTGEFVFDVKKNPEAIGLPNFSIATEIPFYDFYGIMGGTQKIRVEMELKTITQKGTNFLNKNLKSFDYKVQKLNATFHIMDWYGADAGDINGKDFKKSFSSSLSAFFMLQHYWGVGHPFQTRISAKLINEQTIE</sequence>
<evidence type="ECO:0000313" key="3">
    <source>
        <dbReference type="Proteomes" id="UP000253383"/>
    </source>
</evidence>
<organism evidence="2 3">
    <name type="scientific">Larkinella punicea</name>
    <dbReference type="NCBI Taxonomy" id="2315727"/>
    <lineage>
        <taxon>Bacteria</taxon>
        <taxon>Pseudomonadati</taxon>
        <taxon>Bacteroidota</taxon>
        <taxon>Cytophagia</taxon>
        <taxon>Cytophagales</taxon>
        <taxon>Spirosomataceae</taxon>
        <taxon>Larkinella</taxon>
    </lineage>
</organism>
<feature type="region of interest" description="Disordered" evidence="1">
    <location>
        <begin position="1"/>
        <end position="38"/>
    </location>
</feature>
<keyword evidence="3" id="KW-1185">Reference proteome</keyword>
<accession>A0A368JUA1</accession>
<feature type="region of interest" description="Disordered" evidence="1">
    <location>
        <begin position="600"/>
        <end position="630"/>
    </location>
</feature>